<dbReference type="InterPro" id="IPR012910">
    <property type="entry name" value="Plug_dom"/>
</dbReference>
<dbReference type="AlphaFoldDB" id="A0AAE3MD43"/>
<evidence type="ECO:0000256" key="8">
    <source>
        <dbReference type="SAM" id="Phobius"/>
    </source>
</evidence>
<evidence type="ECO:0000256" key="1">
    <source>
        <dbReference type="ARBA" id="ARBA00004571"/>
    </source>
</evidence>
<evidence type="ECO:0000256" key="2">
    <source>
        <dbReference type="ARBA" id="ARBA00022448"/>
    </source>
</evidence>
<feature type="domain" description="TonB-dependent receptor plug" evidence="9">
    <location>
        <begin position="132"/>
        <end position="238"/>
    </location>
</feature>
<accession>A0AAE3MD43</accession>
<keyword evidence="2 7" id="KW-0813">Transport</keyword>
<dbReference type="InterPro" id="IPR008969">
    <property type="entry name" value="CarboxyPept-like_regulatory"/>
</dbReference>
<keyword evidence="8" id="KW-1133">Transmembrane helix</keyword>
<comment type="similarity">
    <text evidence="7">Belongs to the TonB-dependent receptor family.</text>
</comment>
<evidence type="ECO:0000259" key="9">
    <source>
        <dbReference type="Pfam" id="PF07715"/>
    </source>
</evidence>
<dbReference type="RefSeq" id="WP_301198943.1">
    <property type="nucleotide sequence ID" value="NZ_JAPDPI010000013.1"/>
</dbReference>
<dbReference type="GO" id="GO:0009279">
    <property type="term" value="C:cell outer membrane"/>
    <property type="evidence" value="ECO:0007669"/>
    <property type="project" value="UniProtKB-SubCell"/>
</dbReference>
<dbReference type="NCBIfam" id="TIGR04056">
    <property type="entry name" value="OMP_RagA_SusC"/>
    <property type="match status" value="1"/>
</dbReference>
<evidence type="ECO:0000256" key="3">
    <source>
        <dbReference type="ARBA" id="ARBA00022452"/>
    </source>
</evidence>
<dbReference type="InterPro" id="IPR023996">
    <property type="entry name" value="TonB-dep_OMP_SusC/RagA"/>
</dbReference>
<reference evidence="10" key="1">
    <citation type="submission" date="2022-10" db="EMBL/GenBank/DDBJ databases">
        <authorList>
            <person name="Yu W.X."/>
        </authorList>
    </citation>
    <scope>NUCLEOTIDE SEQUENCE</scope>
    <source>
        <strain evidence="10">D04</strain>
    </source>
</reference>
<evidence type="ECO:0000256" key="7">
    <source>
        <dbReference type="PROSITE-ProRule" id="PRU01360"/>
    </source>
</evidence>
<keyword evidence="6 7" id="KW-0998">Cell outer membrane</keyword>
<dbReference type="NCBIfam" id="TIGR04057">
    <property type="entry name" value="SusC_RagA_signa"/>
    <property type="match status" value="1"/>
</dbReference>
<dbReference type="FunFam" id="2.170.130.10:FF:000008">
    <property type="entry name" value="SusC/RagA family TonB-linked outer membrane protein"/>
    <property type="match status" value="1"/>
</dbReference>
<feature type="transmembrane region" description="Helical" evidence="8">
    <location>
        <begin position="20"/>
        <end position="38"/>
    </location>
</feature>
<dbReference type="InterPro" id="IPR036942">
    <property type="entry name" value="Beta-barrel_TonB_sf"/>
</dbReference>
<dbReference type="SUPFAM" id="SSF56935">
    <property type="entry name" value="Porins"/>
    <property type="match status" value="1"/>
</dbReference>
<proteinExistence type="inferred from homology"/>
<keyword evidence="10" id="KW-0675">Receptor</keyword>
<keyword evidence="4 7" id="KW-0812">Transmembrane</keyword>
<name>A0AAE3MD43_9BACT</name>
<dbReference type="EMBL" id="JAPDPI010000013">
    <property type="protein sequence ID" value="MCW3805573.1"/>
    <property type="molecule type" value="Genomic_DNA"/>
</dbReference>
<comment type="caution">
    <text evidence="10">The sequence shown here is derived from an EMBL/GenBank/DDBJ whole genome shotgun (WGS) entry which is preliminary data.</text>
</comment>
<organism evidence="10 11">
    <name type="scientific">Plebeiibacterium marinum</name>
    <dbReference type="NCBI Taxonomy" id="2992111"/>
    <lineage>
        <taxon>Bacteria</taxon>
        <taxon>Pseudomonadati</taxon>
        <taxon>Bacteroidota</taxon>
        <taxon>Bacteroidia</taxon>
        <taxon>Marinilabiliales</taxon>
        <taxon>Marinilabiliaceae</taxon>
        <taxon>Plebeiibacterium</taxon>
    </lineage>
</organism>
<evidence type="ECO:0000313" key="11">
    <source>
        <dbReference type="Proteomes" id="UP001207408"/>
    </source>
</evidence>
<evidence type="ECO:0000313" key="10">
    <source>
        <dbReference type="EMBL" id="MCW3805573.1"/>
    </source>
</evidence>
<evidence type="ECO:0000256" key="6">
    <source>
        <dbReference type="ARBA" id="ARBA00023237"/>
    </source>
</evidence>
<dbReference type="Pfam" id="PF07715">
    <property type="entry name" value="Plug"/>
    <property type="match status" value="1"/>
</dbReference>
<dbReference type="PROSITE" id="PS52016">
    <property type="entry name" value="TONB_DEPENDENT_REC_3"/>
    <property type="match status" value="1"/>
</dbReference>
<keyword evidence="11" id="KW-1185">Reference proteome</keyword>
<dbReference type="SUPFAM" id="SSF49464">
    <property type="entry name" value="Carboxypeptidase regulatory domain-like"/>
    <property type="match status" value="1"/>
</dbReference>
<dbReference type="InterPro" id="IPR037066">
    <property type="entry name" value="Plug_dom_sf"/>
</dbReference>
<dbReference type="InterPro" id="IPR023997">
    <property type="entry name" value="TonB-dep_OMP_SusC/RagA_CS"/>
</dbReference>
<keyword evidence="3 7" id="KW-1134">Transmembrane beta strand</keyword>
<dbReference type="Pfam" id="PF13715">
    <property type="entry name" value="CarbopepD_reg_2"/>
    <property type="match status" value="1"/>
</dbReference>
<dbReference type="Gene3D" id="2.60.40.1120">
    <property type="entry name" value="Carboxypeptidase-like, regulatory domain"/>
    <property type="match status" value="1"/>
</dbReference>
<dbReference type="Gene3D" id="2.40.170.20">
    <property type="entry name" value="TonB-dependent receptor, beta-barrel domain"/>
    <property type="match status" value="1"/>
</dbReference>
<gene>
    <name evidence="10" type="ORF">OM074_08025</name>
</gene>
<evidence type="ECO:0000256" key="5">
    <source>
        <dbReference type="ARBA" id="ARBA00023136"/>
    </source>
</evidence>
<dbReference type="Gene3D" id="2.170.130.10">
    <property type="entry name" value="TonB-dependent receptor, plug domain"/>
    <property type="match status" value="1"/>
</dbReference>
<dbReference type="Proteomes" id="UP001207408">
    <property type="component" value="Unassembled WGS sequence"/>
</dbReference>
<keyword evidence="5 7" id="KW-0472">Membrane</keyword>
<dbReference type="InterPro" id="IPR039426">
    <property type="entry name" value="TonB-dep_rcpt-like"/>
</dbReference>
<evidence type="ECO:0000256" key="4">
    <source>
        <dbReference type="ARBA" id="ARBA00022692"/>
    </source>
</evidence>
<sequence length="1090" mass="121561">MKNYLSKRFFDLWKNQQLKFLVLISILMYSSIMFSQGGEKITVTGKVSDENGMVIPGVTIAVKGLNTGTITDVNGQYILNDVPVDGILVFSFIGMKTQEISVDRRKVINTVLKDEFIGLEEVVAVGYGTTKRRDLTGSVASVSAEALSDIPATSAMQAISGRLAGVNVTVTEGSPDAEVKIRVRGGGSITQDNSPLYIVDGFQVSSIGDIPPGDIETIDVLKDASSTAIYGAQGANGVILITTKSGKEGKTEININSYVGIKKAYNLNDVLSPYEFVYYQRELDPSTSTNSAFTNSYGLWEDIDIYKGVEGIDWQDQLYGNTGVQKNLSVSLNGGDKDFKYNLNYTRDDEDFIMLNSAYKRDYVTLKLSKKIGRKLSFNLTSRLSNTTIEGPSVSSGKKLRDGVKYAPVRSLSYLSEDQLVGNEDVTSAEALSSLNDPIFNTVNEYKEQNKFRQTYNASLSWDIIKGLRYTTKGSYDYEKNYTDNIWLKKTGEASSNGGQPVAKRTDQKGFRYSVQNTLTYDFDLNNKVHKFKLLAGQELYSSERKDMEVMSKFFPSDFSADDVLAMWNYGTASPTYTTINEPSRTNSYFGRLNYNLYDRYLLTLTLRADGKNVFAPNNRWGYFPGAAFAWRLSDEAFMDGVKDWMSNAKLRLSYGAVGNARVGSYWRQEYSFEDNYRNLYYINDEAQSALVTSSVLKNEDLTWETTISSNIGLDLGFFDQRLSVNIDAYKTEVKDLILGVALPSNSGYDKQYQNVGSTSNRGIEIAATGYIVDNRDFKLSASFNISFNRNKIEELDGSDELIASSGWGLNLGSDDFRAVVGQPVGEMYGYVSDGMYTFDDFTFNETTNKWDLKEGVVDASSVFTNSGDYFGPGHMKLKKLSGEGTEISPDEDRKVIGHAQPKHTGGFSMNASYKGFDFGAQFNWSYGNDIYNANKIDFTSFSGSKRYQNLLSVMSLDNRFTTIDPATGYNIMFGENANPELLKELNKDARIWHPRANSTVLTDWAIEDGSFLRLSNLTLGYTLPKSISEKVLMKKLRVYVTANNLKCWTKYTGQDPEVDTRRSTPLTPGVDYSAYPKAKTLLFGINVTF</sequence>
<comment type="subcellular location">
    <subcellularLocation>
        <location evidence="1 7">Cell outer membrane</location>
        <topology evidence="1 7">Multi-pass membrane protein</topology>
    </subcellularLocation>
</comment>
<protein>
    <submittedName>
        <fullName evidence="10">TonB-dependent receptor</fullName>
    </submittedName>
</protein>